<evidence type="ECO:0000256" key="3">
    <source>
        <dbReference type="PROSITE-ProRule" id="PRU00175"/>
    </source>
</evidence>
<gene>
    <name evidence="6" type="primary">LOC111133203</name>
</gene>
<dbReference type="KEGG" id="cvn:111133203"/>
<dbReference type="PANTHER" id="PTHR46016:SF1">
    <property type="entry name" value="RING-TYPE DOMAIN-CONTAINING PROTEIN"/>
    <property type="match status" value="1"/>
</dbReference>
<reference evidence="6" key="1">
    <citation type="submission" date="2025-08" db="UniProtKB">
        <authorList>
            <consortium name="RefSeq"/>
        </authorList>
    </citation>
    <scope>IDENTIFICATION</scope>
    <source>
        <tissue evidence="6">Whole sample</tissue>
    </source>
</reference>
<sequence>MADRRKQNDMAGSDMDAELAPYKCPVCLEIFRNPVHITCGHNHTYCKDCVSPYQAQEEAFCPECRGVFDPHDLRRAVDLEHAMRSVQVSCPWCGQVCTVHRMRTHLANCNHKDVSLPKFKPVAETTQMYPINLPNRSTFCCPICHLQNLDCSALVKHCNEKHAQQSGSFVCPVCTSMPWGDPNYCSPDIVHHLNIRHKFEYDTYVDFNQDEDEMYRQAIQASIEQL</sequence>
<dbReference type="GO" id="GO:0008270">
    <property type="term" value="F:zinc ion binding"/>
    <property type="evidence" value="ECO:0007669"/>
    <property type="project" value="UniProtKB-KW"/>
</dbReference>
<dbReference type="GeneID" id="111133203"/>
<evidence type="ECO:0000256" key="1">
    <source>
        <dbReference type="ARBA" id="ARBA00022771"/>
    </source>
</evidence>
<evidence type="ECO:0000256" key="2">
    <source>
        <dbReference type="ARBA" id="ARBA00022833"/>
    </source>
</evidence>
<organism evidence="5 6">
    <name type="scientific">Crassostrea virginica</name>
    <name type="common">Eastern oyster</name>
    <dbReference type="NCBI Taxonomy" id="6565"/>
    <lineage>
        <taxon>Eukaryota</taxon>
        <taxon>Metazoa</taxon>
        <taxon>Spiralia</taxon>
        <taxon>Lophotrochozoa</taxon>
        <taxon>Mollusca</taxon>
        <taxon>Bivalvia</taxon>
        <taxon>Autobranchia</taxon>
        <taxon>Pteriomorphia</taxon>
        <taxon>Ostreida</taxon>
        <taxon>Ostreoidea</taxon>
        <taxon>Ostreidae</taxon>
        <taxon>Crassostrea</taxon>
    </lineage>
</organism>
<dbReference type="SUPFAM" id="SSF57850">
    <property type="entry name" value="RING/U-box"/>
    <property type="match status" value="1"/>
</dbReference>
<proteinExistence type="predicted"/>
<dbReference type="InterPro" id="IPR001841">
    <property type="entry name" value="Znf_RING"/>
</dbReference>
<dbReference type="AlphaFoldDB" id="A0A8B8E8S6"/>
<keyword evidence="1 3" id="KW-0479">Metal-binding</keyword>
<dbReference type="PANTHER" id="PTHR46016">
    <property type="entry name" value="ZINC FINGER, RING/FYVE/PHD-TYPE"/>
    <property type="match status" value="1"/>
</dbReference>
<feature type="domain" description="RING-type" evidence="4">
    <location>
        <begin position="24"/>
        <end position="65"/>
    </location>
</feature>
<dbReference type="Pfam" id="PF15227">
    <property type="entry name" value="zf-C3HC4_4"/>
    <property type="match status" value="1"/>
</dbReference>
<dbReference type="PROSITE" id="PS50089">
    <property type="entry name" value="ZF_RING_2"/>
    <property type="match status" value="1"/>
</dbReference>
<dbReference type="InterPro" id="IPR013083">
    <property type="entry name" value="Znf_RING/FYVE/PHD"/>
</dbReference>
<evidence type="ECO:0000313" key="5">
    <source>
        <dbReference type="Proteomes" id="UP000694844"/>
    </source>
</evidence>
<dbReference type="OrthoDB" id="6270329at2759"/>
<evidence type="ECO:0000313" key="6">
    <source>
        <dbReference type="RefSeq" id="XP_022337047.1"/>
    </source>
</evidence>
<dbReference type="Proteomes" id="UP000694844">
    <property type="component" value="Chromosome 5"/>
</dbReference>
<keyword evidence="2" id="KW-0862">Zinc</keyword>
<dbReference type="InterPro" id="IPR051438">
    <property type="entry name" value="RNF_E3_ubiq-protein_ligase"/>
</dbReference>
<name>A0A8B8E8S6_CRAVI</name>
<dbReference type="RefSeq" id="XP_022337047.1">
    <property type="nucleotide sequence ID" value="XM_022481339.1"/>
</dbReference>
<dbReference type="InterPro" id="IPR008598">
    <property type="entry name" value="Di19_Zn-bd"/>
</dbReference>
<dbReference type="GO" id="GO:0061630">
    <property type="term" value="F:ubiquitin protein ligase activity"/>
    <property type="evidence" value="ECO:0007669"/>
    <property type="project" value="TreeGrafter"/>
</dbReference>
<accession>A0A8B8E8S6</accession>
<keyword evidence="5" id="KW-1185">Reference proteome</keyword>
<keyword evidence="1 3" id="KW-0863">Zinc-finger</keyword>
<dbReference type="SMART" id="SM00184">
    <property type="entry name" value="RING"/>
    <property type="match status" value="1"/>
</dbReference>
<protein>
    <submittedName>
        <fullName evidence="6">RING finger protein 166-like</fullName>
    </submittedName>
</protein>
<dbReference type="GO" id="GO:0006511">
    <property type="term" value="P:ubiquitin-dependent protein catabolic process"/>
    <property type="evidence" value="ECO:0007669"/>
    <property type="project" value="TreeGrafter"/>
</dbReference>
<dbReference type="Pfam" id="PF05605">
    <property type="entry name" value="zf-Di19"/>
    <property type="match status" value="1"/>
</dbReference>
<dbReference type="Gene3D" id="3.30.40.10">
    <property type="entry name" value="Zinc/RING finger domain, C3HC4 (zinc finger)"/>
    <property type="match status" value="1"/>
</dbReference>
<dbReference type="GO" id="GO:0000209">
    <property type="term" value="P:protein polyubiquitination"/>
    <property type="evidence" value="ECO:0007669"/>
    <property type="project" value="TreeGrafter"/>
</dbReference>
<evidence type="ECO:0000259" key="4">
    <source>
        <dbReference type="PROSITE" id="PS50089"/>
    </source>
</evidence>